<dbReference type="PANTHER" id="PTHR43773:SF1">
    <property type="entry name" value="MAGNESIUM TRANSPORTER MGTE"/>
    <property type="match status" value="1"/>
</dbReference>
<dbReference type="Proteomes" id="UP000239068">
    <property type="component" value="Unassembled WGS sequence"/>
</dbReference>
<dbReference type="SUPFAM" id="SSF54631">
    <property type="entry name" value="CBS-domain pair"/>
    <property type="match status" value="1"/>
</dbReference>
<comment type="caution">
    <text evidence="2">The sequence shown here is derived from an EMBL/GenBank/DDBJ whole genome shotgun (WGS) entry which is preliminary data.</text>
</comment>
<evidence type="ECO:0000259" key="1">
    <source>
        <dbReference type="Pfam" id="PF00571"/>
    </source>
</evidence>
<dbReference type="InterPro" id="IPR038076">
    <property type="entry name" value="MgtE_N_sf"/>
</dbReference>
<organism evidence="2 3">
    <name type="scientific">Polaribacter glomeratus</name>
    <dbReference type="NCBI Taxonomy" id="102"/>
    <lineage>
        <taxon>Bacteria</taxon>
        <taxon>Pseudomonadati</taxon>
        <taxon>Bacteroidota</taxon>
        <taxon>Flavobacteriia</taxon>
        <taxon>Flavobacteriales</taxon>
        <taxon>Flavobacteriaceae</taxon>
    </lineage>
</organism>
<reference evidence="2 3" key="1">
    <citation type="submission" date="2016-12" db="EMBL/GenBank/DDBJ databases">
        <title>Trade-off between light-utilization and light-protection in marine flavobacteria.</title>
        <authorList>
            <person name="Kumagai Y."/>
            <person name="Yoshizawa S."/>
            <person name="Kogure K."/>
            <person name="Iwasaki W."/>
        </authorList>
    </citation>
    <scope>NUCLEOTIDE SEQUENCE [LARGE SCALE GENOMIC DNA]</scope>
    <source>
        <strain evidence="2 3">ATCC 43844</strain>
    </source>
</reference>
<gene>
    <name evidence="2" type="ORF">BTO16_01440</name>
</gene>
<dbReference type="GO" id="GO:0016020">
    <property type="term" value="C:membrane"/>
    <property type="evidence" value="ECO:0007669"/>
    <property type="project" value="InterPro"/>
</dbReference>
<sequence length="267" mass="30269">MNVNQTILNDFIDKQPFAAAHTLDRMNSEEVALFMQSLPIEKSLKLISIMNIKKASECFLFLPTSKTKDLIEKGEPNFIASLLKLIEAPRRDVFLEKITSDKKDIIMRKMEHLPNTVGALMETALCVNKEMTVKEAINIIKNNKDKEEFYLYVIDLDRTLKGVVIVKDLLLADKKATLEDLIITSIPKIFPETQIKSVQNYAVWFDYRHIAVIDKSEKILGTLSYKKAMELTDENIDTSKNEVLETAGALGELYRIGLTGLLKSVGK</sequence>
<dbReference type="Gene3D" id="1.25.60.10">
    <property type="entry name" value="MgtE N-terminal domain-like"/>
    <property type="match status" value="1"/>
</dbReference>
<dbReference type="InterPro" id="IPR046342">
    <property type="entry name" value="CBS_dom_sf"/>
</dbReference>
<evidence type="ECO:0000313" key="2">
    <source>
        <dbReference type="EMBL" id="PQJ81321.1"/>
    </source>
</evidence>
<dbReference type="Gene3D" id="3.10.580.10">
    <property type="entry name" value="CBS-domain"/>
    <property type="match status" value="1"/>
</dbReference>
<dbReference type="InterPro" id="IPR000644">
    <property type="entry name" value="CBS_dom"/>
</dbReference>
<dbReference type="InterPro" id="IPR006669">
    <property type="entry name" value="MgtE_transporter"/>
</dbReference>
<dbReference type="OrthoDB" id="1454141at2"/>
<dbReference type="EMBL" id="MSCM01000001">
    <property type="protein sequence ID" value="PQJ81321.1"/>
    <property type="molecule type" value="Genomic_DNA"/>
</dbReference>
<dbReference type="AlphaFoldDB" id="A0A2S7WVC7"/>
<name>A0A2S7WVC7_9FLAO</name>
<dbReference type="SUPFAM" id="SSF158791">
    <property type="entry name" value="MgtE N-terminal domain-like"/>
    <property type="match status" value="1"/>
</dbReference>
<dbReference type="GO" id="GO:0015095">
    <property type="term" value="F:magnesium ion transmembrane transporter activity"/>
    <property type="evidence" value="ECO:0007669"/>
    <property type="project" value="InterPro"/>
</dbReference>
<dbReference type="Pfam" id="PF00571">
    <property type="entry name" value="CBS"/>
    <property type="match status" value="1"/>
</dbReference>
<dbReference type="PANTHER" id="PTHR43773">
    <property type="entry name" value="MAGNESIUM TRANSPORTER MGTE"/>
    <property type="match status" value="1"/>
</dbReference>
<proteinExistence type="predicted"/>
<keyword evidence="3" id="KW-1185">Reference proteome</keyword>
<evidence type="ECO:0000313" key="3">
    <source>
        <dbReference type="Proteomes" id="UP000239068"/>
    </source>
</evidence>
<accession>A0A2S7WVC7</accession>
<feature type="domain" description="CBS" evidence="1">
    <location>
        <begin position="117"/>
        <end position="172"/>
    </location>
</feature>
<dbReference type="RefSeq" id="WP_105019900.1">
    <property type="nucleotide sequence ID" value="NZ_MSCM01000001.1"/>
</dbReference>
<protein>
    <recommendedName>
        <fullName evidence="1">CBS domain-containing protein</fullName>
    </recommendedName>
</protein>